<dbReference type="PROSITE" id="PS50112">
    <property type="entry name" value="PAS"/>
    <property type="match status" value="4"/>
</dbReference>
<dbReference type="InterPro" id="IPR005467">
    <property type="entry name" value="His_kinase_dom"/>
</dbReference>
<protein>
    <recommendedName>
        <fullName evidence="10">Serine/threonine protein kinase</fullName>
    </recommendedName>
</protein>
<dbReference type="RefSeq" id="WP_066613004.1">
    <property type="nucleotide sequence ID" value="NZ_KQ976354.1"/>
</dbReference>
<dbReference type="OrthoDB" id="573511at2"/>
<keyword evidence="2" id="KW-0175">Coiled coil</keyword>
<dbReference type="SUPFAM" id="SSF55781">
    <property type="entry name" value="GAF domain-like"/>
    <property type="match status" value="1"/>
</dbReference>
<dbReference type="Proteomes" id="UP000076925">
    <property type="component" value="Unassembled WGS sequence"/>
</dbReference>
<dbReference type="InterPro" id="IPR001610">
    <property type="entry name" value="PAC"/>
</dbReference>
<dbReference type="GO" id="GO:0005524">
    <property type="term" value="F:ATP binding"/>
    <property type="evidence" value="ECO:0007669"/>
    <property type="project" value="InterPro"/>
</dbReference>
<dbReference type="Pfam" id="PF00989">
    <property type="entry name" value="PAS"/>
    <property type="match status" value="1"/>
</dbReference>
<dbReference type="Pfam" id="PF13191">
    <property type="entry name" value="AAA_16"/>
    <property type="match status" value="1"/>
</dbReference>
<dbReference type="Pfam" id="PF08448">
    <property type="entry name" value="PAS_4"/>
    <property type="match status" value="2"/>
</dbReference>
<reference evidence="8 9" key="1">
    <citation type="journal article" date="2013" name="Genome Biol. Evol.">
        <title>Genomes of Stigonematalean cyanobacteria (subsection V) and the evolution of oxygenic photosynthesis from prokaryotes to plastids.</title>
        <authorList>
            <person name="Dagan T."/>
            <person name="Roettger M."/>
            <person name="Stucken K."/>
            <person name="Landan G."/>
            <person name="Koch R."/>
            <person name="Major P."/>
            <person name="Gould S.B."/>
            <person name="Goremykin V.V."/>
            <person name="Rippka R."/>
            <person name="Tandeau de Marsac N."/>
            <person name="Gugger M."/>
            <person name="Lockhart P.J."/>
            <person name="Allen J.F."/>
            <person name="Brune I."/>
            <person name="Maus I."/>
            <person name="Puhler A."/>
            <person name="Martin W.F."/>
        </authorList>
    </citation>
    <scope>NUCLEOTIDE SEQUENCE [LARGE SCALE GENOMIC DNA]</scope>
    <source>
        <strain evidence="8 9">PCC 7110</strain>
    </source>
</reference>
<feature type="domain" description="Protein kinase" evidence="4">
    <location>
        <begin position="7"/>
        <end position="277"/>
    </location>
</feature>
<dbReference type="Pfam" id="PF02518">
    <property type="entry name" value="HATPase_c"/>
    <property type="match status" value="1"/>
</dbReference>
<dbReference type="InterPro" id="IPR013656">
    <property type="entry name" value="PAS_4"/>
</dbReference>
<dbReference type="SUPFAM" id="SSF52540">
    <property type="entry name" value="P-loop containing nucleoside triphosphate hydrolases"/>
    <property type="match status" value="1"/>
</dbReference>
<dbReference type="PROSITE" id="PS50011">
    <property type="entry name" value="PROTEIN_KINASE_DOM"/>
    <property type="match status" value="1"/>
</dbReference>
<dbReference type="SMART" id="SM00065">
    <property type="entry name" value="GAF"/>
    <property type="match status" value="1"/>
</dbReference>
<dbReference type="SMART" id="SM00091">
    <property type="entry name" value="PAS"/>
    <property type="match status" value="4"/>
</dbReference>
<dbReference type="Gene3D" id="3.30.450.40">
    <property type="match status" value="1"/>
</dbReference>
<evidence type="ECO:0000259" key="5">
    <source>
        <dbReference type="PROSITE" id="PS50109"/>
    </source>
</evidence>
<dbReference type="Gene3D" id="3.30.565.10">
    <property type="entry name" value="Histidine kinase-like ATPase, C-terminal domain"/>
    <property type="match status" value="1"/>
</dbReference>
<dbReference type="CDD" id="cd00130">
    <property type="entry name" value="PAS"/>
    <property type="match status" value="4"/>
</dbReference>
<evidence type="ECO:0000259" key="6">
    <source>
        <dbReference type="PROSITE" id="PS50112"/>
    </source>
</evidence>
<dbReference type="GO" id="GO:0016020">
    <property type="term" value="C:membrane"/>
    <property type="evidence" value="ECO:0007669"/>
    <property type="project" value="InterPro"/>
</dbReference>
<dbReference type="FunFam" id="1.20.5.1930:FF:000005">
    <property type="entry name" value="Two-component sensor histidine kinase"/>
    <property type="match status" value="1"/>
</dbReference>
<dbReference type="SUPFAM" id="SSF56112">
    <property type="entry name" value="Protein kinase-like (PK-like)"/>
    <property type="match status" value="1"/>
</dbReference>
<dbReference type="InterPro" id="IPR000719">
    <property type="entry name" value="Prot_kinase_dom"/>
</dbReference>
<evidence type="ECO:0000256" key="2">
    <source>
        <dbReference type="SAM" id="Coils"/>
    </source>
</evidence>
<evidence type="ECO:0000259" key="7">
    <source>
        <dbReference type="PROSITE" id="PS50113"/>
    </source>
</evidence>
<keyword evidence="9" id="KW-1185">Reference proteome</keyword>
<keyword evidence="3" id="KW-1133">Transmembrane helix</keyword>
<feature type="domain" description="PAS" evidence="6">
    <location>
        <begin position="1917"/>
        <end position="1986"/>
    </location>
</feature>
<feature type="domain" description="PAS" evidence="6">
    <location>
        <begin position="1653"/>
        <end position="1707"/>
    </location>
</feature>
<dbReference type="CDD" id="cd16917">
    <property type="entry name" value="HATPase_UhpB-NarQ-NarX-like"/>
    <property type="match status" value="1"/>
</dbReference>
<dbReference type="InterPro" id="IPR003018">
    <property type="entry name" value="GAF"/>
</dbReference>
<dbReference type="Gene3D" id="3.40.50.300">
    <property type="entry name" value="P-loop containing nucleotide triphosphate hydrolases"/>
    <property type="match status" value="1"/>
</dbReference>
<keyword evidence="1" id="KW-0418">Kinase</keyword>
<feature type="domain" description="PAS" evidence="6">
    <location>
        <begin position="1787"/>
        <end position="1829"/>
    </location>
</feature>
<dbReference type="InterPro" id="IPR003594">
    <property type="entry name" value="HATPase_dom"/>
</dbReference>
<evidence type="ECO:0000256" key="1">
    <source>
        <dbReference type="ARBA" id="ARBA00022777"/>
    </source>
</evidence>
<dbReference type="InterPro" id="IPR035965">
    <property type="entry name" value="PAS-like_dom_sf"/>
</dbReference>
<dbReference type="InterPro" id="IPR013767">
    <property type="entry name" value="PAS_fold"/>
</dbReference>
<dbReference type="Pfam" id="PF00069">
    <property type="entry name" value="Pkinase"/>
    <property type="match status" value="1"/>
</dbReference>
<dbReference type="SMART" id="SM00086">
    <property type="entry name" value="PAC"/>
    <property type="match status" value="4"/>
</dbReference>
<dbReference type="InterPro" id="IPR029016">
    <property type="entry name" value="GAF-like_dom_sf"/>
</dbReference>
<sequence length="2236" mass="251789">MITLPGAAILSKIYESSATLVYRGMREQDNCAVVAKVLKQDYPSPGELTRYRQEYEITHSLNIEGVVKAYSQQDYQRTLVILLEDFGGESLERLQQRSDFYPMPLANFLGLAIAITEILGRIHAANIIHKDINPSNIVLNPNTGVVKMIDFGIATRFSRTNPTFKSLHLLEGTLAYLSPEQTGRMNRMLDYRSDFYSLGATFYELLTGQLPFPTSDILELVHCQIAKPPVSPHELNSKIPKPVSEIILKLMAKNAEDRYQSAWGIKADLERCAQQLAEIGQIDGIQLGLQDISQQFQIPQKLYGRETEIGALLAAFDRVAARGERENAQFNVEMMLVSGDAGIGKSALVQELYKPITAKHGYFIWGKFDQFGRNIPYSAIADALKKLVQQLLGEPDEQVQKWRNRLLTALGNNGQIIIDAIPEVELIIGKQPPVPSVGATQSQNRFNSVFQNFVRVFCSKEHPLVIFLDDLQWIDSATLKLIELILLDEQTQYLFLIGAYRDNEVTLTHPLALTLEKLRKQGAVLQEIILAPLTPEPLSQLIAETLHCKIDTVRSLTQLVLRKTEGNPFFVNEFLRMLYGENLLAFDPPQSPLSKGGSKGGWQWDIAQIEAQDIADNVVELLLLKLKKLPEEIRQILRLAACVGSEFNLETLAIVCEKTQKEIFQDLLAAIQVGLIQPLSELDENLLVQEYKFLHDRVQQAAYALIDESQKQAVHLQIGRNLLEKNSPEQRLERLFEIVDHLDRGIELVTAQPERIEISKLNLIAGQKAKTATAYEAALQYFNTGLKFLDSESWQSEYDLTLALYSEAAGAAYLHGCFDEMEQFVEVVLNNAKIAIDKVQVYDSRIQRYLSQGDLKSALKIGLEVLKLLEVNLIETPSQLDVERELEKTSAILAGREIEDLINLPKMTAPEPLAAIYILANISGAAFIVSPALLILIVCKRVNLSINYGNATWSPMSYANYGFVLCGVVQDIELGYKFGKLALSLAERLNTKKGNAKALMVSSTHVMHWKVHFRKTIPKLVDAYQNGVETGDFEFAGYAAYYVCCRSFFVGEELTQLEQNTAAYSKAIGQIRRESPSNWIAMLWQTILNLLGRSENPSRLIGNVYHEEQALPHANAVKDGTAIQMFYLYKIILCYLFGEYHQAAQTAVSARQHFEEVTAITVFPLFSFYHSLGLLSLLLDASNSQKVAWLGHVNTNQEKMQKWAKHAPMNYLHKYHLVEAEKARVLGRFFEAEEFYERAIAGASEHEFIQEEALAYELAAKHYLARGREKFAQTYMKEAHYCYERWGATAKVKDLETRYGQFFAQSSRVASTSTHTTARNSSDRSDIALDLAAVMKASQAISREIELEQLLRSLMQVLIQNAGAQTGYLILENAEEWAIEASFELDDGENVCATKVLQSLPIANRLPKTIINYVIRTHESVILNNATREGNFIHEPYIQQHQTKSIFCLPLLSQAKLVGVLYLENQLAVGAFTLERMQVLNLLSTQAAIAIENARLYSKLRANESKLTQFLEAIPVGIAIIDAEGRPYYANQCGNQLIGKEIDPSLAPEQITEAYQFYAAGGEQLYPTERLPAVRALRGERTRNDDMEIRQNNVTIPVEAWGTPVYDEQGNIIYAIVAFQDITERKQTEKLLADYNRTLEQQVAQQTAALRKSEANYRDLIQTANSIIIRSDMQGRIQYLNDYGLRFFGYEEHEILGRTLLETIVPEIDSCGRDLKQFVHNLFHDPESYLQSYLQTENENLCRDGRRVWVAWSNQAILDEQGQVVEILSVGNDITQRKQAESALQRSEAKFRNIFENSQVGIFRTRLSDGLILDANQRLADLFGYDSPDEMIGKKQTTDCYVNSSDRQKAVELLKWNDELRNFEVQLRKRDGTLFWGLYSSRLNTADGCMEGVIADISEQQAALHERKSAEAALKASETKLRTLIAAIPDPLFVLTAEGQIVEAIAVEPHLQCQPVEEMIGKTLHQLGKEQADEWLSYIQQALRTQQILTVEYSMFLNGRETWFSTRIAPIRHEQVIWLSRDITALKQAEATSILEERNRMAREIHDSLAQAFTGILAQVGAANQVLTDDLEATQAHLDLIKELARTGLSEARRSVIALRPQLLEEGSLQSALHRLVTQTRAAATDTTLYYEIEGAVYSLPTEVESNLLRIGQEALTNAIRHANADEIRVELVYDRDRFCLRVKDNGQGFGVGSVPSSEGFGLLGMSERAERIGAQLMIGSQPGRGTEIIVTVNRE</sequence>
<dbReference type="InterPro" id="IPR000700">
    <property type="entry name" value="PAS-assoc_C"/>
</dbReference>
<feature type="coiled-coil region" evidence="2">
    <location>
        <begin position="1625"/>
        <end position="1656"/>
    </location>
</feature>
<dbReference type="EMBL" id="ANNX02000026">
    <property type="protein sequence ID" value="KYC40767.1"/>
    <property type="molecule type" value="Genomic_DNA"/>
</dbReference>
<keyword evidence="1" id="KW-0808">Transferase</keyword>
<evidence type="ECO:0000313" key="9">
    <source>
        <dbReference type="Proteomes" id="UP000076925"/>
    </source>
</evidence>
<dbReference type="NCBIfam" id="TIGR00229">
    <property type="entry name" value="sensory_box"/>
    <property type="match status" value="4"/>
</dbReference>
<dbReference type="Gene3D" id="3.30.450.20">
    <property type="entry name" value="PAS domain"/>
    <property type="match status" value="4"/>
</dbReference>
<keyword evidence="3" id="KW-0812">Transmembrane</keyword>
<dbReference type="InterPro" id="IPR041664">
    <property type="entry name" value="AAA_16"/>
</dbReference>
<dbReference type="Pfam" id="PF07730">
    <property type="entry name" value="HisKA_3"/>
    <property type="match status" value="1"/>
</dbReference>
<feature type="domain" description="PAS" evidence="6">
    <location>
        <begin position="1503"/>
        <end position="1539"/>
    </location>
</feature>
<feature type="transmembrane region" description="Helical" evidence="3">
    <location>
        <begin position="914"/>
        <end position="938"/>
    </location>
</feature>
<dbReference type="SUPFAM" id="SSF55874">
    <property type="entry name" value="ATPase domain of HSP90 chaperone/DNA topoisomerase II/histidine kinase"/>
    <property type="match status" value="1"/>
</dbReference>
<dbReference type="InterPro" id="IPR011009">
    <property type="entry name" value="Kinase-like_dom_sf"/>
</dbReference>
<dbReference type="InterPro" id="IPR000014">
    <property type="entry name" value="PAS"/>
</dbReference>
<dbReference type="GO" id="GO:0000155">
    <property type="term" value="F:phosphorelay sensor kinase activity"/>
    <property type="evidence" value="ECO:0007669"/>
    <property type="project" value="InterPro"/>
</dbReference>
<dbReference type="InterPro" id="IPR036890">
    <property type="entry name" value="HATPase_C_sf"/>
</dbReference>
<name>A0A139X7T7_9CYAN</name>
<dbReference type="InterPro" id="IPR027417">
    <property type="entry name" value="P-loop_NTPase"/>
</dbReference>
<dbReference type="GO" id="GO:0006355">
    <property type="term" value="P:regulation of DNA-templated transcription"/>
    <property type="evidence" value="ECO:0007669"/>
    <property type="project" value="InterPro"/>
</dbReference>
<dbReference type="InterPro" id="IPR053159">
    <property type="entry name" value="Hybrid_Histidine_Kinase"/>
</dbReference>
<feature type="domain" description="Histidine kinase" evidence="5">
    <location>
        <begin position="2048"/>
        <end position="2236"/>
    </location>
</feature>
<dbReference type="STRING" id="128403.WA1_24340"/>
<dbReference type="Pfam" id="PF01590">
    <property type="entry name" value="GAF"/>
    <property type="match status" value="1"/>
</dbReference>
<dbReference type="InterPro" id="IPR011712">
    <property type="entry name" value="Sig_transdc_His_kin_sub3_dim/P"/>
</dbReference>
<evidence type="ECO:0000259" key="4">
    <source>
        <dbReference type="PROSITE" id="PS50011"/>
    </source>
</evidence>
<dbReference type="PANTHER" id="PTHR43642">
    <property type="entry name" value="HYBRID SIGNAL TRANSDUCTION HISTIDINE KINASE G"/>
    <property type="match status" value="1"/>
</dbReference>
<organism evidence="8 9">
    <name type="scientific">Scytonema hofmannii PCC 7110</name>
    <dbReference type="NCBI Taxonomy" id="128403"/>
    <lineage>
        <taxon>Bacteria</taxon>
        <taxon>Bacillati</taxon>
        <taxon>Cyanobacteriota</taxon>
        <taxon>Cyanophyceae</taxon>
        <taxon>Nostocales</taxon>
        <taxon>Scytonemataceae</taxon>
        <taxon>Scytonema</taxon>
    </lineage>
</organism>
<feature type="domain" description="PAC" evidence="7">
    <location>
        <begin position="1582"/>
        <end position="1634"/>
    </location>
</feature>
<dbReference type="SMART" id="SM00387">
    <property type="entry name" value="HATPase_c"/>
    <property type="match status" value="1"/>
</dbReference>
<dbReference type="PROSITE" id="PS50109">
    <property type="entry name" value="HIS_KIN"/>
    <property type="match status" value="1"/>
</dbReference>
<evidence type="ECO:0008006" key="10">
    <source>
        <dbReference type="Google" id="ProtNLM"/>
    </source>
</evidence>
<evidence type="ECO:0000313" key="8">
    <source>
        <dbReference type="EMBL" id="KYC40767.1"/>
    </source>
</evidence>
<accession>A0A139X7T7</accession>
<dbReference type="SUPFAM" id="SSF55785">
    <property type="entry name" value="PYP-like sensor domain (PAS domain)"/>
    <property type="match status" value="4"/>
</dbReference>
<dbReference type="Gene3D" id="1.20.5.1930">
    <property type="match status" value="1"/>
</dbReference>
<dbReference type="PANTHER" id="PTHR43642:SF1">
    <property type="entry name" value="HYBRID SIGNAL TRANSDUCTION HISTIDINE KINASE G"/>
    <property type="match status" value="1"/>
</dbReference>
<dbReference type="GO" id="GO:0046983">
    <property type="term" value="F:protein dimerization activity"/>
    <property type="evidence" value="ECO:0007669"/>
    <property type="project" value="InterPro"/>
</dbReference>
<evidence type="ECO:0000256" key="3">
    <source>
        <dbReference type="SAM" id="Phobius"/>
    </source>
</evidence>
<comment type="caution">
    <text evidence="8">The sequence shown here is derived from an EMBL/GenBank/DDBJ whole genome shotgun (WGS) entry which is preliminary data.</text>
</comment>
<feature type="domain" description="PAC" evidence="7">
    <location>
        <begin position="1734"/>
        <end position="1786"/>
    </location>
</feature>
<dbReference type="PROSITE" id="PS50113">
    <property type="entry name" value="PAC"/>
    <property type="match status" value="2"/>
</dbReference>
<dbReference type="Gene3D" id="1.10.510.10">
    <property type="entry name" value="Transferase(Phosphotransferase) domain 1"/>
    <property type="match status" value="1"/>
</dbReference>
<gene>
    <name evidence="8" type="ORF">WA1_24340</name>
</gene>
<keyword evidence="3" id="KW-0472">Membrane</keyword>
<dbReference type="CDD" id="cd14014">
    <property type="entry name" value="STKc_PknB_like"/>
    <property type="match status" value="1"/>
</dbReference>
<proteinExistence type="predicted"/>
<dbReference type="Pfam" id="PF13188">
    <property type="entry name" value="PAS_8"/>
    <property type="match status" value="1"/>
</dbReference>